<evidence type="ECO:0000256" key="3">
    <source>
        <dbReference type="SAM" id="SignalP"/>
    </source>
</evidence>
<feature type="chain" id="PRO_5039592908" evidence="3">
    <location>
        <begin position="25"/>
        <end position="150"/>
    </location>
</feature>
<gene>
    <name evidence="4" type="ORF">GOP47_0019954</name>
</gene>
<keyword evidence="2" id="KW-0687">Ribonucleoprotein</keyword>
<protein>
    <submittedName>
        <fullName evidence="4">Uncharacterized protein</fullName>
    </submittedName>
</protein>
<sequence>MQTPEATRESVLILLFFLFSKIVGNSLWVQESGAANGTPLNGDLKRAASGATWRVLLESLVGLEPTRRCAASASSQEREFKQSLAQTGESPRTVEVARRIGNILADRISLKGINTVYLNLEKEALKQERDAVRFKALVSGIQEKGIEIVP</sequence>
<comment type="caution">
    <text evidence="4">The sequence shown here is derived from an EMBL/GenBank/DDBJ whole genome shotgun (WGS) entry which is preliminary data.</text>
</comment>
<dbReference type="EMBL" id="JABFUD020000019">
    <property type="protein sequence ID" value="KAI5065259.1"/>
    <property type="molecule type" value="Genomic_DNA"/>
</dbReference>
<name>A0A9D4Z881_ADICA</name>
<keyword evidence="1" id="KW-0689">Ribosomal protein</keyword>
<reference evidence="4" key="1">
    <citation type="submission" date="2021-01" db="EMBL/GenBank/DDBJ databases">
        <title>Adiantum capillus-veneris genome.</title>
        <authorList>
            <person name="Fang Y."/>
            <person name="Liao Q."/>
        </authorList>
    </citation>
    <scope>NUCLEOTIDE SEQUENCE</scope>
    <source>
        <strain evidence="4">H3</strain>
        <tissue evidence="4">Leaf</tissue>
    </source>
</reference>
<dbReference type="GO" id="GO:0005840">
    <property type="term" value="C:ribosome"/>
    <property type="evidence" value="ECO:0007669"/>
    <property type="project" value="UniProtKB-KW"/>
</dbReference>
<organism evidence="4 5">
    <name type="scientific">Adiantum capillus-veneris</name>
    <name type="common">Maidenhair fern</name>
    <dbReference type="NCBI Taxonomy" id="13818"/>
    <lineage>
        <taxon>Eukaryota</taxon>
        <taxon>Viridiplantae</taxon>
        <taxon>Streptophyta</taxon>
        <taxon>Embryophyta</taxon>
        <taxon>Tracheophyta</taxon>
        <taxon>Polypodiopsida</taxon>
        <taxon>Polypodiidae</taxon>
        <taxon>Polypodiales</taxon>
        <taxon>Pteridineae</taxon>
        <taxon>Pteridaceae</taxon>
        <taxon>Vittarioideae</taxon>
        <taxon>Adiantum</taxon>
    </lineage>
</organism>
<proteinExistence type="predicted"/>
<dbReference type="AlphaFoldDB" id="A0A9D4Z881"/>
<evidence type="ECO:0000313" key="4">
    <source>
        <dbReference type="EMBL" id="KAI5065259.1"/>
    </source>
</evidence>
<keyword evidence="5" id="KW-1185">Reference proteome</keyword>
<evidence type="ECO:0000256" key="2">
    <source>
        <dbReference type="ARBA" id="ARBA00023274"/>
    </source>
</evidence>
<dbReference type="GO" id="GO:1990904">
    <property type="term" value="C:ribonucleoprotein complex"/>
    <property type="evidence" value="ECO:0007669"/>
    <property type="project" value="UniProtKB-KW"/>
</dbReference>
<dbReference type="OrthoDB" id="10385283at2759"/>
<evidence type="ECO:0000256" key="1">
    <source>
        <dbReference type="ARBA" id="ARBA00022980"/>
    </source>
</evidence>
<dbReference type="Gene3D" id="3.30.420.80">
    <property type="entry name" value="Ribosomal protein S11"/>
    <property type="match status" value="1"/>
</dbReference>
<feature type="signal peptide" evidence="3">
    <location>
        <begin position="1"/>
        <end position="24"/>
    </location>
</feature>
<dbReference type="InterPro" id="IPR036967">
    <property type="entry name" value="Ribosomal_uS11_sf"/>
</dbReference>
<dbReference type="Proteomes" id="UP000886520">
    <property type="component" value="Chromosome 19"/>
</dbReference>
<dbReference type="GO" id="GO:0003735">
    <property type="term" value="F:structural constituent of ribosome"/>
    <property type="evidence" value="ECO:0007669"/>
    <property type="project" value="InterPro"/>
</dbReference>
<dbReference type="SUPFAM" id="SSF53137">
    <property type="entry name" value="Translational machinery components"/>
    <property type="match status" value="1"/>
</dbReference>
<dbReference type="GO" id="GO:0006412">
    <property type="term" value="P:translation"/>
    <property type="evidence" value="ECO:0007669"/>
    <property type="project" value="InterPro"/>
</dbReference>
<evidence type="ECO:0000313" key="5">
    <source>
        <dbReference type="Proteomes" id="UP000886520"/>
    </source>
</evidence>
<keyword evidence="3" id="KW-0732">Signal</keyword>
<accession>A0A9D4Z881</accession>